<name>A0ACC3ACS4_9EURO</name>
<dbReference type="EMBL" id="JAPDRQ010000036">
    <property type="protein sequence ID" value="KAJ9659817.1"/>
    <property type="molecule type" value="Genomic_DNA"/>
</dbReference>
<accession>A0ACC3ACS4</accession>
<reference evidence="1" key="1">
    <citation type="submission" date="2022-10" db="EMBL/GenBank/DDBJ databases">
        <title>Culturing micro-colonial fungi from biological soil crusts in the Mojave desert and describing Neophaeococcomyces mojavensis, and introducing the new genera and species Taxawa tesnikishii.</title>
        <authorList>
            <person name="Kurbessoian T."/>
            <person name="Stajich J.E."/>
        </authorList>
    </citation>
    <scope>NUCLEOTIDE SEQUENCE</scope>
    <source>
        <strain evidence="1">JES_112</strain>
    </source>
</reference>
<comment type="caution">
    <text evidence="1">The sequence shown here is derived from an EMBL/GenBank/DDBJ whole genome shotgun (WGS) entry which is preliminary data.</text>
</comment>
<evidence type="ECO:0000313" key="2">
    <source>
        <dbReference type="Proteomes" id="UP001172386"/>
    </source>
</evidence>
<proteinExistence type="predicted"/>
<organism evidence="1 2">
    <name type="scientific">Neophaeococcomyces mojaviensis</name>
    <dbReference type="NCBI Taxonomy" id="3383035"/>
    <lineage>
        <taxon>Eukaryota</taxon>
        <taxon>Fungi</taxon>
        <taxon>Dikarya</taxon>
        <taxon>Ascomycota</taxon>
        <taxon>Pezizomycotina</taxon>
        <taxon>Eurotiomycetes</taxon>
        <taxon>Chaetothyriomycetidae</taxon>
        <taxon>Chaetothyriales</taxon>
        <taxon>Chaetothyriales incertae sedis</taxon>
        <taxon>Neophaeococcomyces</taxon>
    </lineage>
</organism>
<dbReference type="Proteomes" id="UP001172386">
    <property type="component" value="Unassembled WGS sequence"/>
</dbReference>
<protein>
    <submittedName>
        <fullName evidence="1">Uncharacterized protein</fullName>
    </submittedName>
</protein>
<evidence type="ECO:0000313" key="1">
    <source>
        <dbReference type="EMBL" id="KAJ9659817.1"/>
    </source>
</evidence>
<sequence length="950" mass="106998">MDPGSVGVAVVGLTASLITITGLCLQTSKKLYVVLDKLKRGPEELRRLSVSVRLPHTLFESFRAHLNDQESQWLPEQVIPIWQGQIQQMDLDLAQLESLVSKLMGQLNNNANSRLRARSRVTTFFAGEGLKHWESILNAHIQHFTLYYSMITSARSDYAVALLSKAIPLLSSQGSHLSSSASTLFRPQNALRETADTRSPDNDTPKPWISVSDPLDTATAQSWTTIARKQTSPQSVRRVVQMQWSTWRFPLGILTVEKTGRTLLQDLDGEFEQEWAFSYAPPSWLTARMVRVAFFIKTSSTGSPGFRFCSSSTQWNTNRLVSQYVFMGNVNGLKRLFKEGKAQPCDVVAPSGRSLLHEAVLSFSARKPGAFDMIRFLLSQGADVNVRDMDGQTPLLLCCWLMFQWKTGPVGDYFAGLMLPLSRTLIAAGADPSLCGGEDSCSTFSSFFSNSAPLSHLFEIVTQHVDAANFDELSTFDNWILAILFRADKKFRRMLSAQIEELHTIPALSTYRHANTQVLERLSLESHAQQLLEADPAARVRFMWALCRRGTSEMVQPLLHSGISIHEADNTPMSYLAEATFYGNHEIMVTLLDAGADIEAGRFASAPQALFNRWREIYSEDSIKTTQARSSITRTIRSELYLMEELVKRPRLDSSSMPTILLQSLSLDDENACFNLLLDAGFGISTLSKKHEKRQIAQRPHSSLYAASTAWFELIETVYYNNLHAMQLLVDRGAVVEDEDDCGCTALIIAIDLGRTDLVQELVMAGEALLHTTSACGYSAWDLAVRNLNSSHPRLPIFNHQPTLTTGVEVSEQIDLAVYACLKRAKTARRRRGLEPEDYNKAPFRRVLRRMEYIQAEAIFKYSEMQKMMLKLSPWDVLLALFGFMITLLALVCYEAWDGVWWLWRKSRWVLRSKKLIIGCCIPCMLLLWKTNVPQIVVMHEKRSPVMAAD</sequence>
<keyword evidence="2" id="KW-1185">Reference proteome</keyword>
<gene>
    <name evidence="1" type="ORF">H2198_002886</name>
</gene>